<feature type="region of interest" description="Disordered" evidence="1">
    <location>
        <begin position="32"/>
        <end position="86"/>
    </location>
</feature>
<proteinExistence type="predicted"/>
<dbReference type="Gene3D" id="2.60.40.1180">
    <property type="entry name" value="Golgi alpha-mannosidase II"/>
    <property type="match status" value="1"/>
</dbReference>
<feature type="transmembrane region" description="Helical" evidence="2">
    <location>
        <begin position="823"/>
        <end position="848"/>
    </location>
</feature>
<dbReference type="InterPro" id="IPR006048">
    <property type="entry name" value="A-amylase/branching_C"/>
</dbReference>
<dbReference type="GO" id="GO:0004553">
    <property type="term" value="F:hydrolase activity, hydrolyzing O-glycosyl compounds"/>
    <property type="evidence" value="ECO:0007669"/>
    <property type="project" value="InterPro"/>
</dbReference>
<dbReference type="PANTHER" id="PTHR43651">
    <property type="entry name" value="1,4-ALPHA-GLUCAN-BRANCHING ENZYME"/>
    <property type="match status" value="1"/>
</dbReference>
<dbReference type="SUPFAM" id="SSF81296">
    <property type="entry name" value="E set domains"/>
    <property type="match status" value="1"/>
</dbReference>
<dbReference type="GO" id="GO:0019252">
    <property type="term" value="P:starch biosynthetic process"/>
    <property type="evidence" value="ECO:0007669"/>
    <property type="project" value="UniProtKB-UniPathway"/>
</dbReference>
<dbReference type="GO" id="GO:0043169">
    <property type="term" value="F:cation binding"/>
    <property type="evidence" value="ECO:0007669"/>
    <property type="project" value="InterPro"/>
</dbReference>
<keyword evidence="2" id="KW-0472">Membrane</keyword>
<evidence type="ECO:0000259" key="3">
    <source>
        <dbReference type="Pfam" id="PF02806"/>
    </source>
</evidence>
<dbReference type="GO" id="GO:0005737">
    <property type="term" value="C:cytoplasm"/>
    <property type="evidence" value="ECO:0007669"/>
    <property type="project" value="TreeGrafter"/>
</dbReference>
<dbReference type="InterPro" id="IPR013783">
    <property type="entry name" value="Ig-like_fold"/>
</dbReference>
<dbReference type="InterPro" id="IPR017853">
    <property type="entry name" value="GH"/>
</dbReference>
<dbReference type="UniPathway" id="UPA00152"/>
<dbReference type="GO" id="GO:0003844">
    <property type="term" value="F:1,4-alpha-glucan branching enzyme activity"/>
    <property type="evidence" value="ECO:0007669"/>
    <property type="project" value="TreeGrafter"/>
</dbReference>
<keyword evidence="6" id="KW-1185">Reference proteome</keyword>
<reference evidence="5" key="1">
    <citation type="journal article" date="2017" name="Gigascience">
        <title>The genome draft of coconut (Cocos nucifera).</title>
        <authorList>
            <person name="Xiao Y."/>
            <person name="Xu P."/>
            <person name="Fan H."/>
            <person name="Baudouin L."/>
            <person name="Xia W."/>
            <person name="Bocs S."/>
            <person name="Xu J."/>
            <person name="Li Q."/>
            <person name="Guo A."/>
            <person name="Zhou L."/>
            <person name="Li J."/>
            <person name="Wu Y."/>
            <person name="Ma Z."/>
            <person name="Armero A."/>
            <person name="Issali A.E."/>
            <person name="Liu N."/>
            <person name="Peng M."/>
            <person name="Yang Y."/>
        </authorList>
    </citation>
    <scope>NUCLEOTIDE SEQUENCE</scope>
    <source>
        <tissue evidence="5">Spear leaf of Hainan Tall coconut</tissue>
    </source>
</reference>
<reference evidence="5" key="2">
    <citation type="submission" date="2019-07" db="EMBL/GenBank/DDBJ databases">
        <authorList>
            <person name="Yang Y."/>
            <person name="Bocs S."/>
            <person name="Baudouin L."/>
        </authorList>
    </citation>
    <scope>NUCLEOTIDE SEQUENCE</scope>
    <source>
        <tissue evidence="5">Spear leaf of Hainan Tall coconut</tissue>
    </source>
</reference>
<dbReference type="Pfam" id="PF02922">
    <property type="entry name" value="CBM_48"/>
    <property type="match status" value="1"/>
</dbReference>
<dbReference type="AlphaFoldDB" id="A0A8K0HYE7"/>
<protein>
    <recommendedName>
        <fullName evidence="7">1,4-alpha-glucan branching enzyme</fullName>
    </recommendedName>
</protein>
<feature type="domain" description="Alpha-amylase/branching enzyme C-terminal all beta" evidence="3">
    <location>
        <begin position="986"/>
        <end position="1027"/>
    </location>
</feature>
<feature type="domain" description="Glycoside hydrolase family 13 N-terminal" evidence="4">
    <location>
        <begin position="130"/>
        <end position="193"/>
    </location>
</feature>
<dbReference type="Proteomes" id="UP000797356">
    <property type="component" value="Chromosome 2"/>
</dbReference>
<evidence type="ECO:0000313" key="6">
    <source>
        <dbReference type="Proteomes" id="UP000797356"/>
    </source>
</evidence>
<dbReference type="SUPFAM" id="SSF51011">
    <property type="entry name" value="Glycosyl hydrolase domain"/>
    <property type="match status" value="1"/>
</dbReference>
<keyword evidence="2" id="KW-1133">Transmembrane helix</keyword>
<dbReference type="PANTHER" id="PTHR43651:SF4">
    <property type="entry name" value="1,4-ALPHA-GLUCAN-BRANCHING ENZYME 3, CHLOROPLASTIC_AMYLOPLASTIC"/>
    <property type="match status" value="1"/>
</dbReference>
<feature type="compositionally biased region" description="Low complexity" evidence="1">
    <location>
        <begin position="50"/>
        <end position="65"/>
    </location>
</feature>
<keyword evidence="2" id="KW-0812">Transmembrane</keyword>
<sequence>MPSSLLISTHFLLPSKDRISPFFGHSLLKNPGSSSARALSTRPWKWRCRSSAQEQPSKQQQQQKKPPGRSPTKKSEPNTDPVGFLSKKGISDRAFAQFLRERHKAYKDRKFELFSRFIDLKEASAGYEILGMHRHREHRVDYMEWAPGSRYCALLGDFNDWSPTENSAREGHLGHDDFGYWFIILEDKLRDGEEPEEYYFQEYNYTDDYDKGDNGISAEELLKRINDEYWEPGEIWPLNSRLEMVAKLYEQMFGPNGPESEEELGEIPDAETRYKQWKETQKNDSANNLPNYEVIDDGRKFDMYSVISDPVTQEEFRAKKPPLAYWIEMRKGRKAWLKKYMPAISHGSRYRVYFNTPDGALERVPAWATYVLPDGKKSYAVYWEPPPEDIYKWKNKRPKVPKSLRIYECHVGISGSEPKISSFKEFTSKVLPHVKNAGYNVIQLIGVIEHKDYSSVGYKVTNFFAVSSRFGTPEDFKCLVDEAHGSRAKQSFKKSEELISELVHFMAFWIVEKGIIKGLGILVFLDIVHSYASADELVGLSLFDGSNDCFFHTGKRGHHKYWGTRMFKYGDVDVLHFLLSNLKWWVTEYQVDGFQFHSLSSMMYTHNGFATFTGLGILVFLDIVHSYASADELVGLSLFDGSNDCFFHTGKRGHHKYWGTRMFKYGDVDVLHFLLSNLKWWVTEYQVDGFQFHSLSSMMYTHNGFATFTGLYDYSSVFRLLTQRIQQTFTAIWVLIYVLEPRYCNQYVDKDALIYLILANEMLHDLHPNIITIAEDATFYPGLCESTTQGGLGFDYWVNFSVSEMWLWLLENVPDRDWSMNKFFSAIFCIFITGIFHITAAEIVSVLVSNQQSSHNMLLYAENHDQSMSGGRSFAEILFNRASEQLIGSDDIVFRGSSLHKMIKLITFTITGRAYLNFVGNEFGHPYKVEFPMASNNYSFTFANRRWDLLTEKGVHSDLFNFDTDMMRLDENEQILSRGLSNVHHVNDSSMVISYIRGPLLFIFNFHPEISYETYRIGVEEAGEYQNM</sequence>
<accession>A0A8K0HYE7</accession>
<dbReference type="Gene3D" id="2.60.40.10">
    <property type="entry name" value="Immunoglobulins"/>
    <property type="match status" value="2"/>
</dbReference>
<gene>
    <name evidence="5" type="ORF">COCNU_02G004870</name>
</gene>
<evidence type="ECO:0000313" key="5">
    <source>
        <dbReference type="EMBL" id="KAG1330519.1"/>
    </source>
</evidence>
<dbReference type="InterPro" id="IPR013780">
    <property type="entry name" value="Glyco_hydro_b"/>
</dbReference>
<evidence type="ECO:0000259" key="4">
    <source>
        <dbReference type="Pfam" id="PF02922"/>
    </source>
</evidence>
<dbReference type="EMBL" id="CM017873">
    <property type="protein sequence ID" value="KAG1330519.1"/>
    <property type="molecule type" value="Genomic_DNA"/>
</dbReference>
<dbReference type="SUPFAM" id="SSF51445">
    <property type="entry name" value="(Trans)glycosidases"/>
    <property type="match status" value="3"/>
</dbReference>
<dbReference type="Gene3D" id="3.20.20.80">
    <property type="entry name" value="Glycosidases"/>
    <property type="match status" value="3"/>
</dbReference>
<dbReference type="Pfam" id="PF02806">
    <property type="entry name" value="Alpha-amylase_C"/>
    <property type="match status" value="1"/>
</dbReference>
<name>A0A8K0HYE7_COCNU</name>
<organism evidence="5 6">
    <name type="scientific">Cocos nucifera</name>
    <name type="common">Coconut palm</name>
    <dbReference type="NCBI Taxonomy" id="13894"/>
    <lineage>
        <taxon>Eukaryota</taxon>
        <taxon>Viridiplantae</taxon>
        <taxon>Streptophyta</taxon>
        <taxon>Embryophyta</taxon>
        <taxon>Tracheophyta</taxon>
        <taxon>Spermatophyta</taxon>
        <taxon>Magnoliopsida</taxon>
        <taxon>Liliopsida</taxon>
        <taxon>Arecaceae</taxon>
        <taxon>Arecoideae</taxon>
        <taxon>Cocoseae</taxon>
        <taxon>Attaleinae</taxon>
        <taxon>Cocos</taxon>
    </lineage>
</organism>
<evidence type="ECO:0000256" key="2">
    <source>
        <dbReference type="SAM" id="Phobius"/>
    </source>
</evidence>
<dbReference type="InterPro" id="IPR004193">
    <property type="entry name" value="Glyco_hydro_13_N"/>
</dbReference>
<evidence type="ECO:0000256" key="1">
    <source>
        <dbReference type="SAM" id="MobiDB-lite"/>
    </source>
</evidence>
<dbReference type="OrthoDB" id="196493at2759"/>
<dbReference type="InterPro" id="IPR014756">
    <property type="entry name" value="Ig_E-set"/>
</dbReference>
<dbReference type="FunFam" id="2.60.40.10:FF:001359">
    <property type="entry name" value="1,4-alpha-glucan-branching enzyme 3, chloroplastic/amyloplastic"/>
    <property type="match status" value="1"/>
</dbReference>
<comment type="caution">
    <text evidence="5">The sequence shown here is derived from an EMBL/GenBank/DDBJ whole genome shotgun (WGS) entry which is preliminary data.</text>
</comment>
<evidence type="ECO:0008006" key="7">
    <source>
        <dbReference type="Google" id="ProtNLM"/>
    </source>
</evidence>